<evidence type="ECO:0000256" key="1">
    <source>
        <dbReference type="ARBA" id="ARBA00001933"/>
    </source>
</evidence>
<proteinExistence type="inferred from homology"/>
<dbReference type="InterPro" id="IPR015424">
    <property type="entry name" value="PyrdxlP-dep_Trfase"/>
</dbReference>
<keyword evidence="3" id="KW-0210">Decarboxylase</keyword>
<accession>A0A255GQ05</accession>
<comment type="similarity">
    <text evidence="2 7">Belongs to the group II decarboxylase family.</text>
</comment>
<comment type="caution">
    <text evidence="8">The sequence shown here is derived from an EMBL/GenBank/DDBJ whole genome shotgun (WGS) entry which is preliminary data.</text>
</comment>
<evidence type="ECO:0000256" key="4">
    <source>
        <dbReference type="ARBA" id="ARBA00022898"/>
    </source>
</evidence>
<dbReference type="PRINTS" id="PR00800">
    <property type="entry name" value="YHDCRBOXLASE"/>
</dbReference>
<dbReference type="GO" id="GO:0006520">
    <property type="term" value="P:amino acid metabolic process"/>
    <property type="evidence" value="ECO:0007669"/>
    <property type="project" value="InterPro"/>
</dbReference>
<organism evidence="8 9">
    <name type="scientific">Enemella evansiae</name>
    <dbReference type="NCBI Taxonomy" id="2016499"/>
    <lineage>
        <taxon>Bacteria</taxon>
        <taxon>Bacillati</taxon>
        <taxon>Actinomycetota</taxon>
        <taxon>Actinomycetes</taxon>
        <taxon>Propionibacteriales</taxon>
        <taxon>Propionibacteriaceae</taxon>
        <taxon>Enemella</taxon>
    </lineage>
</organism>
<evidence type="ECO:0000256" key="5">
    <source>
        <dbReference type="ARBA" id="ARBA00023239"/>
    </source>
</evidence>
<evidence type="ECO:0000313" key="9">
    <source>
        <dbReference type="Proteomes" id="UP000215896"/>
    </source>
</evidence>
<keyword evidence="9" id="KW-1185">Reference proteome</keyword>
<evidence type="ECO:0000313" key="8">
    <source>
        <dbReference type="EMBL" id="OYO17907.1"/>
    </source>
</evidence>
<dbReference type="Pfam" id="PF00282">
    <property type="entry name" value="Pyridoxal_deC"/>
    <property type="match status" value="1"/>
</dbReference>
<gene>
    <name evidence="8" type="ORF">CGZ94_00300</name>
</gene>
<comment type="cofactor">
    <cofactor evidence="1 6 7">
        <name>pyridoxal 5'-phosphate</name>
        <dbReference type="ChEBI" id="CHEBI:597326"/>
    </cofactor>
</comment>
<dbReference type="PANTHER" id="PTHR45677">
    <property type="entry name" value="GLUTAMATE DECARBOXYLASE-RELATED"/>
    <property type="match status" value="1"/>
</dbReference>
<feature type="modified residue" description="N6-(pyridoxal phosphate)lysine" evidence="6">
    <location>
        <position position="286"/>
    </location>
</feature>
<evidence type="ECO:0000256" key="6">
    <source>
        <dbReference type="PIRSR" id="PIRSR602129-50"/>
    </source>
</evidence>
<reference evidence="8 9" key="1">
    <citation type="submission" date="2017-07" db="EMBL/GenBank/DDBJ databases">
        <title>Draft whole genome sequences of clinical Proprionibacteriaceae strains.</title>
        <authorList>
            <person name="Bernier A.-M."/>
            <person name="Bernard K."/>
            <person name="Domingo M.-C."/>
        </authorList>
    </citation>
    <scope>NUCLEOTIDE SEQUENCE [LARGE SCALE GENOMIC DNA]</scope>
    <source>
        <strain evidence="8 9">NML 030167</strain>
    </source>
</reference>
<dbReference type="Gene3D" id="3.90.1150.10">
    <property type="entry name" value="Aspartate Aminotransferase, domain 1"/>
    <property type="match status" value="1"/>
</dbReference>
<keyword evidence="4 6" id="KW-0663">Pyridoxal phosphate</keyword>
<evidence type="ECO:0000256" key="3">
    <source>
        <dbReference type="ARBA" id="ARBA00022793"/>
    </source>
</evidence>
<dbReference type="GO" id="GO:0019752">
    <property type="term" value="P:carboxylic acid metabolic process"/>
    <property type="evidence" value="ECO:0007669"/>
    <property type="project" value="InterPro"/>
</dbReference>
<dbReference type="InterPro" id="IPR015421">
    <property type="entry name" value="PyrdxlP-dep_Trfase_major"/>
</dbReference>
<dbReference type="OrthoDB" id="3335676at2"/>
<dbReference type="Gene3D" id="3.40.640.10">
    <property type="entry name" value="Type I PLP-dependent aspartate aminotransferase-like (Major domain)"/>
    <property type="match status" value="1"/>
</dbReference>
<sequence>MCGVVATVADRFAHCNGPCSGITHTELGAQLAAVDLDRPLGDTASAVRELETLYLRDAVYFHHPRYLAHLNCPVLVPAVAADAIASAVNSSLDTWDQSVGGTLIEQRLIAWSCDRVGFDSGSADGIFTSGGTQSNLHALYLAREQALTASDRPRTETLPLLRILTSTDSHFSVTTAARLLGLHPDAVLPVRTDERRRMDPAALRQALGQLGEQGLVPMAVVATAGTTDFGVIDPLPAVAQVVEAQPDPLWLHVDAAYGGGLLVSPTRRGLLDGLERAHSVTVDFHKSFFQPVCASVVLVRRRHWMDPGRHHADYLNPIAMTRAGIPNQVDKSLQTTRRFDALKLWVTLRVLGADGVGALFDRVIDLATEAYARIAADDRFEVVAPSDLSTVVFRWVPGTGAEPDPELVAAANLAARRELARNGEAMIASTTVDGHTFLKFTLLNPRTSAADIAAVLELIADHAATVHSAARPSLAS</sequence>
<dbReference type="GO" id="GO:0005737">
    <property type="term" value="C:cytoplasm"/>
    <property type="evidence" value="ECO:0007669"/>
    <property type="project" value="TreeGrafter"/>
</dbReference>
<dbReference type="PANTHER" id="PTHR45677:SF8">
    <property type="entry name" value="CYSTEINE SULFINIC ACID DECARBOXYLASE"/>
    <property type="match status" value="1"/>
</dbReference>
<keyword evidence="5 7" id="KW-0456">Lyase</keyword>
<dbReference type="CDD" id="cd06450">
    <property type="entry name" value="DOPA_deC_like"/>
    <property type="match status" value="1"/>
</dbReference>
<dbReference type="SUPFAM" id="SSF53383">
    <property type="entry name" value="PLP-dependent transferases"/>
    <property type="match status" value="1"/>
</dbReference>
<dbReference type="InterPro" id="IPR010977">
    <property type="entry name" value="Aromatic_deC"/>
</dbReference>
<evidence type="ECO:0000256" key="7">
    <source>
        <dbReference type="RuleBase" id="RU000382"/>
    </source>
</evidence>
<dbReference type="GO" id="GO:0030170">
    <property type="term" value="F:pyridoxal phosphate binding"/>
    <property type="evidence" value="ECO:0007669"/>
    <property type="project" value="InterPro"/>
</dbReference>
<name>A0A255GQ05_9ACTN</name>
<dbReference type="InterPro" id="IPR015422">
    <property type="entry name" value="PyrdxlP-dep_Trfase_small"/>
</dbReference>
<dbReference type="GO" id="GO:0004058">
    <property type="term" value="F:aromatic-L-amino-acid decarboxylase activity"/>
    <property type="evidence" value="ECO:0007669"/>
    <property type="project" value="UniProtKB-ARBA"/>
</dbReference>
<dbReference type="AlphaFoldDB" id="A0A255GQ05"/>
<dbReference type="EMBL" id="NMVO01000001">
    <property type="protein sequence ID" value="OYO17907.1"/>
    <property type="molecule type" value="Genomic_DNA"/>
</dbReference>
<evidence type="ECO:0000256" key="2">
    <source>
        <dbReference type="ARBA" id="ARBA00009533"/>
    </source>
</evidence>
<dbReference type="Proteomes" id="UP000215896">
    <property type="component" value="Unassembled WGS sequence"/>
</dbReference>
<protein>
    <submittedName>
        <fullName evidence="8">Pyridoxal-dependent decarboxylase</fullName>
    </submittedName>
</protein>
<dbReference type="InterPro" id="IPR002129">
    <property type="entry name" value="PyrdxlP-dep_de-COase"/>
</dbReference>